<evidence type="ECO:0000313" key="1">
    <source>
        <dbReference type="EMBL" id="GAY75612.1"/>
    </source>
</evidence>
<evidence type="ECO:0000313" key="2">
    <source>
        <dbReference type="Proteomes" id="UP000319716"/>
    </source>
</evidence>
<name>A0A4Y1Z984_9BACL</name>
<reference evidence="1 2" key="1">
    <citation type="submission" date="2017-11" db="EMBL/GenBank/DDBJ databases">
        <title>Draft Genome Sequence of Sporolactobacillus inulinus NBRC 111894 Isolated from Koso, a Japanese Sugar-Vegetable Fermented Beverage.</title>
        <authorList>
            <person name="Chiou T.Y."/>
            <person name="Oshima K."/>
            <person name="Suda W."/>
            <person name="Hattori M."/>
            <person name="Takahashi T."/>
        </authorList>
    </citation>
    <scope>NUCLEOTIDE SEQUENCE [LARGE SCALE GENOMIC DNA]</scope>
    <source>
        <strain evidence="1 2">NBRC111894</strain>
    </source>
</reference>
<gene>
    <name evidence="1" type="ORF">NBRC111894_1166</name>
</gene>
<dbReference type="AlphaFoldDB" id="A0A4Y1Z984"/>
<dbReference type="Proteomes" id="UP000319716">
    <property type="component" value="Unassembled WGS sequence"/>
</dbReference>
<accession>A0A4Y1Z984</accession>
<protein>
    <submittedName>
        <fullName evidence="1">Uncharacterized protein</fullName>
    </submittedName>
</protein>
<organism evidence="1 2">
    <name type="scientific">Sporolactobacillus inulinus</name>
    <dbReference type="NCBI Taxonomy" id="2078"/>
    <lineage>
        <taxon>Bacteria</taxon>
        <taxon>Bacillati</taxon>
        <taxon>Bacillota</taxon>
        <taxon>Bacilli</taxon>
        <taxon>Bacillales</taxon>
        <taxon>Sporolactobacillaceae</taxon>
        <taxon>Sporolactobacillus</taxon>
    </lineage>
</organism>
<dbReference type="EMBL" id="BEXB01000007">
    <property type="protein sequence ID" value="GAY75612.1"/>
    <property type="molecule type" value="Genomic_DNA"/>
</dbReference>
<sequence length="42" mass="4879">MNGFCRKFCKKVKTLSINKNAKISDAEFRKIVDEVVQMKCIN</sequence>
<comment type="caution">
    <text evidence="1">The sequence shown here is derived from an EMBL/GenBank/DDBJ whole genome shotgun (WGS) entry which is preliminary data.</text>
</comment>
<proteinExistence type="predicted"/>